<gene>
    <name evidence="3" type="ORF">DF220_04715</name>
</gene>
<evidence type="ECO:0000256" key="2">
    <source>
        <dbReference type="ARBA" id="ARBA00023002"/>
    </source>
</evidence>
<dbReference type="SUPFAM" id="SSF51735">
    <property type="entry name" value="NAD(P)-binding Rossmann-fold domains"/>
    <property type="match status" value="1"/>
</dbReference>
<proteinExistence type="inferred from homology"/>
<organism evidence="3 4">
    <name type="scientific">Homoserinimonas hongtaonis</name>
    <dbReference type="NCBI Taxonomy" id="2079791"/>
    <lineage>
        <taxon>Bacteria</taxon>
        <taxon>Bacillati</taxon>
        <taxon>Actinomycetota</taxon>
        <taxon>Actinomycetes</taxon>
        <taxon>Micrococcales</taxon>
        <taxon>Microbacteriaceae</taxon>
        <taxon>Homoserinimonas</taxon>
    </lineage>
</organism>
<dbReference type="EMBL" id="QEEX01000001">
    <property type="protein sequence ID" value="PWB97211.1"/>
    <property type="molecule type" value="Genomic_DNA"/>
</dbReference>
<dbReference type="OrthoDB" id="286404at2"/>
<dbReference type="InterPro" id="IPR002347">
    <property type="entry name" value="SDR_fam"/>
</dbReference>
<evidence type="ECO:0000313" key="4">
    <source>
        <dbReference type="Proteomes" id="UP000244978"/>
    </source>
</evidence>
<dbReference type="PRINTS" id="PR00081">
    <property type="entry name" value="GDHRDH"/>
</dbReference>
<dbReference type="InterPro" id="IPR036291">
    <property type="entry name" value="NAD(P)-bd_dom_sf"/>
</dbReference>
<dbReference type="PANTHER" id="PTHR42760">
    <property type="entry name" value="SHORT-CHAIN DEHYDROGENASES/REDUCTASES FAMILY MEMBER"/>
    <property type="match status" value="1"/>
</dbReference>
<dbReference type="KEGG" id="salc:C2138_09605"/>
<dbReference type="AlphaFoldDB" id="A0A2U1T008"/>
<dbReference type="RefSeq" id="WP_108517391.1">
    <property type="nucleotide sequence ID" value="NZ_CP026951.1"/>
</dbReference>
<protein>
    <submittedName>
        <fullName evidence="3">KR domain-containing protein</fullName>
    </submittedName>
</protein>
<evidence type="ECO:0000256" key="1">
    <source>
        <dbReference type="ARBA" id="ARBA00006484"/>
    </source>
</evidence>
<keyword evidence="2" id="KW-0560">Oxidoreductase</keyword>
<dbReference type="FunFam" id="3.40.50.720:FF:000084">
    <property type="entry name" value="Short-chain dehydrogenase reductase"/>
    <property type="match status" value="1"/>
</dbReference>
<dbReference type="GO" id="GO:0016616">
    <property type="term" value="F:oxidoreductase activity, acting on the CH-OH group of donors, NAD or NADP as acceptor"/>
    <property type="evidence" value="ECO:0007669"/>
    <property type="project" value="TreeGrafter"/>
</dbReference>
<reference evidence="4" key="1">
    <citation type="submission" date="2018-04" db="EMBL/GenBank/DDBJ databases">
        <authorList>
            <person name="Liu S."/>
            <person name="Wang Z."/>
            <person name="Li J."/>
        </authorList>
    </citation>
    <scope>NUCLEOTIDE SEQUENCE [LARGE SCALE GENOMIC DNA]</scope>
    <source>
        <strain evidence="4">S1194</strain>
    </source>
</reference>
<comment type="similarity">
    <text evidence="1">Belongs to the short-chain dehydrogenases/reductases (SDR) family.</text>
</comment>
<evidence type="ECO:0000313" key="3">
    <source>
        <dbReference type="EMBL" id="PWB97211.1"/>
    </source>
</evidence>
<name>A0A2U1T008_9MICO</name>
<sequence>MGTLTGKVAIVTGAGAPLGLGRAYALGLAAEGASLVINDVNESADAVVAEIVEAGGKAVSVLAPVGSRAAAETILQAALDAFGRADILVNNAGIVAFTPVLELQEDLWDKVFAVHVKGSAMNTSVIARWMVDNDVKGSIVNITSTAGIYGTPEGGSEYSAAKSAIVGMTKSHSRELAPHGIRVNAVAPGALTMDPAKMPPQFTELAAGMVKTSVLGRIGVADDVAPTVVFLASEKASYVTGQIIAATGNTGVA</sequence>
<dbReference type="PANTHER" id="PTHR42760:SF40">
    <property type="entry name" value="3-OXOACYL-[ACYL-CARRIER-PROTEIN] REDUCTASE, CHLOROPLASTIC"/>
    <property type="match status" value="1"/>
</dbReference>
<accession>A0A2U1T008</accession>
<dbReference type="Gene3D" id="3.40.50.720">
    <property type="entry name" value="NAD(P)-binding Rossmann-like Domain"/>
    <property type="match status" value="1"/>
</dbReference>
<keyword evidence="4" id="KW-1185">Reference proteome</keyword>
<dbReference type="GO" id="GO:0030497">
    <property type="term" value="P:fatty acid elongation"/>
    <property type="evidence" value="ECO:0007669"/>
    <property type="project" value="TreeGrafter"/>
</dbReference>
<dbReference type="Proteomes" id="UP000244978">
    <property type="component" value="Unassembled WGS sequence"/>
</dbReference>
<dbReference type="Pfam" id="PF13561">
    <property type="entry name" value="adh_short_C2"/>
    <property type="match status" value="1"/>
</dbReference>
<dbReference type="PRINTS" id="PR00080">
    <property type="entry name" value="SDRFAMILY"/>
</dbReference>
<comment type="caution">
    <text evidence="3">The sequence shown here is derived from an EMBL/GenBank/DDBJ whole genome shotgun (WGS) entry which is preliminary data.</text>
</comment>